<evidence type="ECO:0000313" key="12">
    <source>
        <dbReference type="Proteomes" id="UP000247744"/>
    </source>
</evidence>
<dbReference type="AlphaFoldDB" id="A0A318LZU9"/>
<protein>
    <recommendedName>
        <fullName evidence="10">CRISPR-associated endonuclease Cas1</fullName>
        <ecNumber evidence="10">3.1.-.-</ecNumber>
    </recommendedName>
</protein>
<dbReference type="GO" id="GO:0043571">
    <property type="term" value="P:maintenance of CRISPR repeat elements"/>
    <property type="evidence" value="ECO:0007669"/>
    <property type="project" value="UniProtKB-UniRule"/>
</dbReference>
<dbReference type="GO" id="GO:0051607">
    <property type="term" value="P:defense response to virus"/>
    <property type="evidence" value="ECO:0007669"/>
    <property type="project" value="UniProtKB-UniRule"/>
</dbReference>
<keyword evidence="1 10" id="KW-0540">Nuclease</keyword>
<comment type="cofactor">
    <cofactor evidence="10">
        <name>Mg(2+)</name>
        <dbReference type="ChEBI" id="CHEBI:18420"/>
    </cofactor>
    <cofactor evidence="10">
        <name>Mn(2+)</name>
        <dbReference type="ChEBI" id="CHEBI:29035"/>
    </cofactor>
</comment>
<gene>
    <name evidence="10" type="primary">cas1</name>
    <name evidence="11" type="ORF">DKK75_06595</name>
</gene>
<dbReference type="Pfam" id="PF01867">
    <property type="entry name" value="Cas_Cas1"/>
    <property type="match status" value="1"/>
</dbReference>
<dbReference type="HAMAP" id="MF_01470">
    <property type="entry name" value="Cas1"/>
    <property type="match status" value="1"/>
</dbReference>
<evidence type="ECO:0000256" key="6">
    <source>
        <dbReference type="ARBA" id="ARBA00023118"/>
    </source>
</evidence>
<evidence type="ECO:0000256" key="2">
    <source>
        <dbReference type="ARBA" id="ARBA00022723"/>
    </source>
</evidence>
<dbReference type="EC" id="3.1.-.-" evidence="10"/>
<dbReference type="Proteomes" id="UP000247744">
    <property type="component" value="Unassembled WGS sequence"/>
</dbReference>
<evidence type="ECO:0000256" key="9">
    <source>
        <dbReference type="ARBA" id="ARBA00038592"/>
    </source>
</evidence>
<dbReference type="InterPro" id="IPR042206">
    <property type="entry name" value="CRISPR-assoc_Cas1_C"/>
</dbReference>
<reference evidence="11 12" key="1">
    <citation type="submission" date="2018-05" db="EMBL/GenBank/DDBJ databases">
        <title>Reference genomes for bee gut microbiota database.</title>
        <authorList>
            <person name="Ellegaard K.M."/>
        </authorList>
    </citation>
    <scope>NUCLEOTIDE SEQUENCE [LARGE SCALE GENOMIC DNA]</scope>
    <source>
        <strain evidence="11 12">ESL0200</strain>
    </source>
</reference>
<feature type="binding site" evidence="10">
    <location>
        <position position="249"/>
    </location>
    <ligand>
        <name>Mn(2+)</name>
        <dbReference type="ChEBI" id="CHEBI:29035"/>
    </ligand>
</feature>
<keyword evidence="3 10" id="KW-0255">Endonuclease</keyword>
<comment type="similarity">
    <text evidence="10">Belongs to the CRISPR-associated endonuclease Cas1 family.</text>
</comment>
<comment type="function">
    <text evidence="10">CRISPR (clustered regularly interspaced short palindromic repeat), is an adaptive immune system that provides protection against mobile genetic elements (viruses, transposable elements and conjugative plasmids). CRISPR clusters contain spacers, sequences complementary to antecedent mobile elements, and target invading nucleic acids. CRISPR clusters are transcribed and processed into CRISPR RNA (crRNA). Acts as a dsDNA endonuclease. Involved in the integration of spacer DNA into the CRISPR cassette.</text>
</comment>
<dbReference type="InterPro" id="IPR002729">
    <property type="entry name" value="CRISPR-assoc_Cas1"/>
</dbReference>
<evidence type="ECO:0000313" key="11">
    <source>
        <dbReference type="EMBL" id="PXY81412.1"/>
    </source>
</evidence>
<evidence type="ECO:0000256" key="5">
    <source>
        <dbReference type="ARBA" id="ARBA00022842"/>
    </source>
</evidence>
<sequence length="343" mass="39035">MRQMLNTLFVTTEDAYLSLEQENVVVNEGDRVMGRIPLRALESILCFSYKGASPALLGKCNEFGVSFAFYSPQGKYYGSVLGEANRNVLLRRRQYHMADDDNEVCSIAASFVMGKIFNARQVLERATRDHALRINVPRVKKQSARLLAAMRELDDCQTADSVRGVEGDAAKCYFYAFDDLILTNKDDFYFEQRSRRPPMDRMNALLSFIYVLLSGDCRSALQGVGLDPYVGFLHTDRPGRSSLALDLVEELRPVFADRLALSLVNTHVVKAGDFEVRENGGTYLNDKGRKQVLSAWQKRKNEQIMHPFLKEKVPWGLVPYVQALLLARYIRGDMDAYPPMFWK</sequence>
<comment type="caution">
    <text evidence="11">The sequence shown here is derived from an EMBL/GenBank/DDBJ whole genome shotgun (WGS) entry which is preliminary data.</text>
</comment>
<organism evidence="11 12">
    <name type="scientific">Bifidobacterium asteroides</name>
    <dbReference type="NCBI Taxonomy" id="1684"/>
    <lineage>
        <taxon>Bacteria</taxon>
        <taxon>Bacillati</taxon>
        <taxon>Actinomycetota</taxon>
        <taxon>Actinomycetes</taxon>
        <taxon>Bifidobacteriales</taxon>
        <taxon>Bifidobacteriaceae</taxon>
        <taxon>Bifidobacterium</taxon>
    </lineage>
</organism>
<dbReference type="InterPro" id="IPR042211">
    <property type="entry name" value="CRISPR-assoc_Cas1_N"/>
</dbReference>
<keyword evidence="5 10" id="KW-0460">Magnesium</keyword>
<evidence type="ECO:0000256" key="1">
    <source>
        <dbReference type="ARBA" id="ARBA00022722"/>
    </source>
</evidence>
<dbReference type="GO" id="GO:0003677">
    <property type="term" value="F:DNA binding"/>
    <property type="evidence" value="ECO:0007669"/>
    <property type="project" value="UniProtKB-KW"/>
</dbReference>
<keyword evidence="4 10" id="KW-0378">Hydrolase</keyword>
<dbReference type="InterPro" id="IPR050646">
    <property type="entry name" value="Cas1"/>
</dbReference>
<keyword evidence="6 10" id="KW-0051">Antiviral defense</keyword>
<evidence type="ECO:0000256" key="3">
    <source>
        <dbReference type="ARBA" id="ARBA00022759"/>
    </source>
</evidence>
<feature type="binding site" evidence="10">
    <location>
        <position position="234"/>
    </location>
    <ligand>
        <name>Mn(2+)</name>
        <dbReference type="ChEBI" id="CHEBI:29035"/>
    </ligand>
</feature>
<feature type="binding site" evidence="10">
    <location>
        <position position="166"/>
    </location>
    <ligand>
        <name>Mn(2+)</name>
        <dbReference type="ChEBI" id="CHEBI:29035"/>
    </ligand>
</feature>
<dbReference type="Gene3D" id="3.100.10.20">
    <property type="entry name" value="CRISPR-associated endonuclease Cas1, N-terminal domain"/>
    <property type="match status" value="1"/>
</dbReference>
<accession>A0A318LZU9</accession>
<keyword evidence="2 10" id="KW-0479">Metal-binding</keyword>
<dbReference type="InterPro" id="IPR019856">
    <property type="entry name" value="CRISPR-assoc_Cas1_DVULG"/>
</dbReference>
<dbReference type="GO" id="GO:0016787">
    <property type="term" value="F:hydrolase activity"/>
    <property type="evidence" value="ECO:0007669"/>
    <property type="project" value="UniProtKB-KW"/>
</dbReference>
<dbReference type="GO" id="GO:0046872">
    <property type="term" value="F:metal ion binding"/>
    <property type="evidence" value="ECO:0007669"/>
    <property type="project" value="UniProtKB-UniRule"/>
</dbReference>
<evidence type="ECO:0000256" key="8">
    <source>
        <dbReference type="ARBA" id="ARBA00023211"/>
    </source>
</evidence>
<evidence type="ECO:0000256" key="10">
    <source>
        <dbReference type="HAMAP-Rule" id="MF_01470"/>
    </source>
</evidence>
<dbReference type="GO" id="GO:0004520">
    <property type="term" value="F:DNA endonuclease activity"/>
    <property type="evidence" value="ECO:0007669"/>
    <property type="project" value="InterPro"/>
</dbReference>
<proteinExistence type="inferred from homology"/>
<comment type="subunit">
    <text evidence="9 10">Homodimer, forms a heterotetramer with a Cas2 homodimer.</text>
</comment>
<dbReference type="PANTHER" id="PTHR34353">
    <property type="entry name" value="CRISPR-ASSOCIATED ENDONUCLEASE CAS1 1"/>
    <property type="match status" value="1"/>
</dbReference>
<evidence type="ECO:0000256" key="7">
    <source>
        <dbReference type="ARBA" id="ARBA00023125"/>
    </source>
</evidence>
<dbReference type="RefSeq" id="WP_110452640.1">
    <property type="nucleotide sequence ID" value="NZ_QGLL01000009.1"/>
</dbReference>
<dbReference type="Gene3D" id="1.20.120.920">
    <property type="entry name" value="CRISPR-associated endonuclease Cas1, C-terminal domain"/>
    <property type="match status" value="1"/>
</dbReference>
<dbReference type="NCBIfam" id="TIGR00287">
    <property type="entry name" value="cas1"/>
    <property type="match status" value="1"/>
</dbReference>
<dbReference type="EMBL" id="QGLL01000009">
    <property type="protein sequence ID" value="PXY81412.1"/>
    <property type="molecule type" value="Genomic_DNA"/>
</dbReference>
<keyword evidence="7 10" id="KW-0238">DNA-binding</keyword>
<keyword evidence="8 10" id="KW-0464">Manganese</keyword>
<dbReference type="PANTHER" id="PTHR34353:SF2">
    <property type="entry name" value="CRISPR-ASSOCIATED ENDONUCLEASE CAS1 1"/>
    <property type="match status" value="1"/>
</dbReference>
<evidence type="ECO:0000256" key="4">
    <source>
        <dbReference type="ARBA" id="ARBA00022801"/>
    </source>
</evidence>
<name>A0A318LZU9_9BIFI</name>
<dbReference type="OrthoDB" id="1550386at2"/>
<dbReference type="NCBIfam" id="TIGR03640">
    <property type="entry name" value="cas1_DVULG"/>
    <property type="match status" value="1"/>
</dbReference>